<dbReference type="GO" id="GO:0015658">
    <property type="term" value="F:branched-chain amino acid transmembrane transporter activity"/>
    <property type="evidence" value="ECO:0007669"/>
    <property type="project" value="InterPro"/>
</dbReference>
<dbReference type="AlphaFoldDB" id="A0A366HDR4"/>
<evidence type="ECO:0000313" key="8">
    <source>
        <dbReference type="Proteomes" id="UP000253628"/>
    </source>
</evidence>
<gene>
    <name evidence="7" type="ORF">DFR37_105199</name>
</gene>
<keyword evidence="4 6" id="KW-1133">Transmembrane helix</keyword>
<dbReference type="EMBL" id="QNRQ01000005">
    <property type="protein sequence ID" value="RBP39406.1"/>
    <property type="molecule type" value="Genomic_DNA"/>
</dbReference>
<sequence length="334" mass="35888">MRFSLRAALLLALVCLVALIPMAASDYYISLVIKMMIYSLFALSLQLLVGGTGLVSLGHAAFFGIAAYTVTLISPESGAGNFFFLLPAAIVAAMIYAAVTGALCLRTKGIYFIMVTLAFAQMAYYVFHDTKLGGGTDGIYMYFRPEWRVGDTVLLNIDTPYAFYLFTLALLLLTWGFLALLMRSRFGAALTGIRVNEQRMRAAGYSTFRYKLAAYIIAGGLGGIAGVLYAVKDGYVNPELLAWEQSGLVLLMVILGGTGPLWGAIIGAIALTLLQEAFQSQALLGDIATHWHLTFGLAIIALVAILPKGLTGIPDQWRARRSKPTASSTATAGH</sequence>
<comment type="subcellular location">
    <subcellularLocation>
        <location evidence="1">Cell membrane</location>
        <topology evidence="1">Multi-pass membrane protein</topology>
    </subcellularLocation>
</comment>
<dbReference type="CDD" id="cd06581">
    <property type="entry name" value="TM_PBP1_LivM_like"/>
    <property type="match status" value="1"/>
</dbReference>
<dbReference type="Proteomes" id="UP000253628">
    <property type="component" value="Unassembled WGS sequence"/>
</dbReference>
<reference evidence="7 8" key="1">
    <citation type="submission" date="2018-06" db="EMBL/GenBank/DDBJ databases">
        <title>Genomic Encyclopedia of Type Strains, Phase IV (KMG-IV): sequencing the most valuable type-strain genomes for metagenomic binning, comparative biology and taxonomic classification.</title>
        <authorList>
            <person name="Goeker M."/>
        </authorList>
    </citation>
    <scope>NUCLEOTIDE SEQUENCE [LARGE SCALE GENOMIC DNA]</scope>
    <source>
        <strain evidence="7 8">DSM 25520</strain>
    </source>
</reference>
<evidence type="ECO:0000313" key="7">
    <source>
        <dbReference type="EMBL" id="RBP39406.1"/>
    </source>
</evidence>
<dbReference type="InterPro" id="IPR043428">
    <property type="entry name" value="LivM-like"/>
</dbReference>
<dbReference type="Pfam" id="PF02653">
    <property type="entry name" value="BPD_transp_2"/>
    <property type="match status" value="1"/>
</dbReference>
<feature type="transmembrane region" description="Helical" evidence="6">
    <location>
        <begin position="208"/>
        <end position="229"/>
    </location>
</feature>
<dbReference type="GO" id="GO:0005886">
    <property type="term" value="C:plasma membrane"/>
    <property type="evidence" value="ECO:0007669"/>
    <property type="project" value="UniProtKB-SubCell"/>
</dbReference>
<dbReference type="PANTHER" id="PTHR30482:SF17">
    <property type="entry name" value="ABC TRANSPORTER ATP-BINDING PROTEIN"/>
    <property type="match status" value="1"/>
</dbReference>
<dbReference type="PANTHER" id="PTHR30482">
    <property type="entry name" value="HIGH-AFFINITY BRANCHED-CHAIN AMINO ACID TRANSPORT SYSTEM PERMEASE"/>
    <property type="match status" value="1"/>
</dbReference>
<evidence type="ECO:0000256" key="5">
    <source>
        <dbReference type="ARBA" id="ARBA00023136"/>
    </source>
</evidence>
<feature type="transmembrane region" description="Helical" evidence="6">
    <location>
        <begin position="82"/>
        <end position="103"/>
    </location>
</feature>
<evidence type="ECO:0000256" key="3">
    <source>
        <dbReference type="ARBA" id="ARBA00022692"/>
    </source>
</evidence>
<dbReference type="RefSeq" id="WP_113933362.1">
    <property type="nucleotide sequence ID" value="NZ_JACCEU010000003.1"/>
</dbReference>
<keyword evidence="3 6" id="KW-0812">Transmembrane</keyword>
<name>A0A366HDR4_9BURK</name>
<organism evidence="7 8">
    <name type="scientific">Eoetvoesiella caeni</name>
    <dbReference type="NCBI Taxonomy" id="645616"/>
    <lineage>
        <taxon>Bacteria</taxon>
        <taxon>Pseudomonadati</taxon>
        <taxon>Pseudomonadota</taxon>
        <taxon>Betaproteobacteria</taxon>
        <taxon>Burkholderiales</taxon>
        <taxon>Alcaligenaceae</taxon>
        <taxon>Eoetvoesiella</taxon>
    </lineage>
</organism>
<proteinExistence type="predicted"/>
<feature type="transmembrane region" description="Helical" evidence="6">
    <location>
        <begin position="283"/>
        <end position="306"/>
    </location>
</feature>
<accession>A0A366HDR4</accession>
<evidence type="ECO:0000256" key="4">
    <source>
        <dbReference type="ARBA" id="ARBA00022989"/>
    </source>
</evidence>
<keyword evidence="5 6" id="KW-0472">Membrane</keyword>
<evidence type="ECO:0000256" key="2">
    <source>
        <dbReference type="ARBA" id="ARBA00022475"/>
    </source>
</evidence>
<keyword evidence="8" id="KW-1185">Reference proteome</keyword>
<evidence type="ECO:0000256" key="6">
    <source>
        <dbReference type="SAM" id="Phobius"/>
    </source>
</evidence>
<dbReference type="InterPro" id="IPR001851">
    <property type="entry name" value="ABC_transp_permease"/>
</dbReference>
<feature type="transmembrane region" description="Helical" evidence="6">
    <location>
        <begin position="110"/>
        <end position="127"/>
    </location>
</feature>
<comment type="caution">
    <text evidence="7">The sequence shown here is derived from an EMBL/GenBank/DDBJ whole genome shotgun (WGS) entry which is preliminary data.</text>
</comment>
<feature type="transmembrane region" description="Helical" evidence="6">
    <location>
        <begin position="249"/>
        <end position="271"/>
    </location>
</feature>
<keyword evidence="2" id="KW-1003">Cell membrane</keyword>
<protein>
    <submittedName>
        <fullName evidence="7">Amino acid/amide ABC transporter membrane protein 2 (HAAT family)</fullName>
    </submittedName>
</protein>
<evidence type="ECO:0000256" key="1">
    <source>
        <dbReference type="ARBA" id="ARBA00004651"/>
    </source>
</evidence>
<feature type="transmembrane region" description="Helical" evidence="6">
    <location>
        <begin position="161"/>
        <end position="181"/>
    </location>
</feature>
<dbReference type="OrthoDB" id="3460090at2"/>